<dbReference type="Proteomes" id="UP000315295">
    <property type="component" value="Unassembled WGS sequence"/>
</dbReference>
<gene>
    <name evidence="1" type="ORF">C1H46_039320</name>
</gene>
<protein>
    <submittedName>
        <fullName evidence="1">Uncharacterized protein</fullName>
    </submittedName>
</protein>
<keyword evidence="2" id="KW-1185">Reference proteome</keyword>
<evidence type="ECO:0000313" key="1">
    <source>
        <dbReference type="EMBL" id="TQD75136.1"/>
    </source>
</evidence>
<comment type="caution">
    <text evidence="1">The sequence shown here is derived from an EMBL/GenBank/DDBJ whole genome shotgun (WGS) entry which is preliminary data.</text>
</comment>
<name>A0A540KLN1_MALBA</name>
<proteinExistence type="predicted"/>
<dbReference type="EMBL" id="VIEB01001125">
    <property type="protein sequence ID" value="TQD75136.1"/>
    <property type="molecule type" value="Genomic_DNA"/>
</dbReference>
<accession>A0A540KLN1</accession>
<organism evidence="1 2">
    <name type="scientific">Malus baccata</name>
    <name type="common">Siberian crab apple</name>
    <name type="synonym">Pyrus baccata</name>
    <dbReference type="NCBI Taxonomy" id="106549"/>
    <lineage>
        <taxon>Eukaryota</taxon>
        <taxon>Viridiplantae</taxon>
        <taxon>Streptophyta</taxon>
        <taxon>Embryophyta</taxon>
        <taxon>Tracheophyta</taxon>
        <taxon>Spermatophyta</taxon>
        <taxon>Magnoliopsida</taxon>
        <taxon>eudicotyledons</taxon>
        <taxon>Gunneridae</taxon>
        <taxon>Pentapetalae</taxon>
        <taxon>rosids</taxon>
        <taxon>fabids</taxon>
        <taxon>Rosales</taxon>
        <taxon>Rosaceae</taxon>
        <taxon>Amygdaloideae</taxon>
        <taxon>Maleae</taxon>
        <taxon>Malus</taxon>
    </lineage>
</organism>
<sequence>MDATDGNGVPKNLKCPPPLSAVSPTFYMSDSVPRLQMEASFLEHVVSLKFT</sequence>
<reference evidence="1 2" key="1">
    <citation type="journal article" date="2019" name="G3 (Bethesda)">
        <title>Sequencing of a Wild Apple (Malus baccata) Genome Unravels the Differences Between Cultivated and Wild Apple Species Regarding Disease Resistance and Cold Tolerance.</title>
        <authorList>
            <person name="Chen X."/>
        </authorList>
    </citation>
    <scope>NUCLEOTIDE SEQUENCE [LARGE SCALE GENOMIC DNA]</scope>
    <source>
        <strain evidence="2">cv. Shandingzi</strain>
        <tissue evidence="1">Leaves</tissue>
    </source>
</reference>
<dbReference type="AlphaFoldDB" id="A0A540KLN1"/>
<evidence type="ECO:0000313" key="2">
    <source>
        <dbReference type="Proteomes" id="UP000315295"/>
    </source>
</evidence>